<accession>A0ABS7CN52</accession>
<gene>
    <name evidence="2" type="ORF">K0U00_50600</name>
</gene>
<evidence type="ECO:0000256" key="1">
    <source>
        <dbReference type="SAM" id="MobiDB-lite"/>
    </source>
</evidence>
<proteinExistence type="predicted"/>
<dbReference type="Proteomes" id="UP001519887">
    <property type="component" value="Unassembled WGS sequence"/>
</dbReference>
<name>A0ABS7CN52_9BACL</name>
<feature type="compositionally biased region" description="Basic and acidic residues" evidence="1">
    <location>
        <begin position="60"/>
        <end position="73"/>
    </location>
</feature>
<reference evidence="2 3" key="1">
    <citation type="submission" date="2021-07" db="EMBL/GenBank/DDBJ databases">
        <title>Paenibacillus radiodurans sp. nov., isolated from the southeastern edge of Tengger Desert.</title>
        <authorList>
            <person name="Zhang G."/>
        </authorList>
    </citation>
    <scope>NUCLEOTIDE SEQUENCE [LARGE SCALE GENOMIC DNA]</scope>
    <source>
        <strain evidence="2 3">CCM 7311</strain>
    </source>
</reference>
<comment type="caution">
    <text evidence="2">The sequence shown here is derived from an EMBL/GenBank/DDBJ whole genome shotgun (WGS) entry which is preliminary data.</text>
</comment>
<protein>
    <submittedName>
        <fullName evidence="2">Uncharacterized protein</fullName>
    </submittedName>
</protein>
<evidence type="ECO:0000313" key="3">
    <source>
        <dbReference type="Proteomes" id="UP001519887"/>
    </source>
</evidence>
<keyword evidence="3" id="KW-1185">Reference proteome</keyword>
<organism evidence="2 3">
    <name type="scientific">Paenibacillus sepulcri</name>
    <dbReference type="NCBI Taxonomy" id="359917"/>
    <lineage>
        <taxon>Bacteria</taxon>
        <taxon>Bacillati</taxon>
        <taxon>Bacillota</taxon>
        <taxon>Bacilli</taxon>
        <taxon>Bacillales</taxon>
        <taxon>Paenibacillaceae</taxon>
        <taxon>Paenibacillus</taxon>
    </lineage>
</organism>
<feature type="region of interest" description="Disordered" evidence="1">
    <location>
        <begin position="46"/>
        <end position="73"/>
    </location>
</feature>
<evidence type="ECO:0000313" key="2">
    <source>
        <dbReference type="EMBL" id="MBW7462332.1"/>
    </source>
</evidence>
<dbReference type="EMBL" id="JAHZIK010003821">
    <property type="protein sequence ID" value="MBW7462332.1"/>
    <property type="molecule type" value="Genomic_DNA"/>
</dbReference>
<sequence>SSLSGALSQTTERYVENAGGKYQRHIAGALDLAEVGYSAWQFWQTKRKDNKDSSACTEYGEGHATKNNPKRSD</sequence>
<feature type="non-terminal residue" evidence="2">
    <location>
        <position position="1"/>
    </location>
</feature>